<feature type="transmembrane region" description="Helical" evidence="1">
    <location>
        <begin position="84"/>
        <end position="105"/>
    </location>
</feature>
<dbReference type="AlphaFoldDB" id="A0A0B1ZYQ3"/>
<reference evidence="4 5" key="1">
    <citation type="submission" date="2014-11" db="EMBL/GenBank/DDBJ databases">
        <title>Genome sequence of Microbacterium mangrovi MUSC 115(T).</title>
        <authorList>
            <person name="Lee L.-H."/>
        </authorList>
    </citation>
    <scope>NUCLEOTIDE SEQUENCE [LARGE SCALE GENOMIC DNA]</scope>
    <source>
        <strain evidence="4 5">MUSC 115</strain>
    </source>
</reference>
<dbReference type="InterPro" id="IPR043831">
    <property type="entry name" value="DUF5808"/>
</dbReference>
<evidence type="ECO:0000313" key="4">
    <source>
        <dbReference type="EMBL" id="KHK95871.1"/>
    </source>
</evidence>
<feature type="domain" description="DUF5808" evidence="3">
    <location>
        <begin position="166"/>
        <end position="190"/>
    </location>
</feature>
<accession>A0A0B1ZYQ3</accession>
<sequence>MTAAAYDGLPAMIPTHWGITGPDVYSAKTPWTVAMPIAISGLVLAGLFAVSFVNRTMPVRPLPAAEPEVGAARTARLRAALSSFFGRVMFAVTLLTSWSSVLGWVAPDAGWLTSVFPIAVVILIVGILVAFWVRWRQLTRADGDTPAPRSSDEADHWKAGFLYVDPADRSLFVPKRLGVGWTVNFGHPGGIAIGILLLAVIGALIAFGLTAGN</sequence>
<evidence type="ECO:0000313" key="5">
    <source>
        <dbReference type="Proteomes" id="UP000031030"/>
    </source>
</evidence>
<keyword evidence="1" id="KW-0472">Membrane</keyword>
<proteinExistence type="predicted"/>
<keyword evidence="1" id="KW-0812">Transmembrane</keyword>
<dbReference type="GO" id="GO:0009636">
    <property type="term" value="P:response to toxic substance"/>
    <property type="evidence" value="ECO:0007669"/>
    <property type="project" value="TreeGrafter"/>
</dbReference>
<feature type="transmembrane region" description="Helical" evidence="1">
    <location>
        <begin position="111"/>
        <end position="133"/>
    </location>
</feature>
<comment type="caution">
    <text evidence="4">The sequence shown here is derived from an EMBL/GenBank/DDBJ whole genome shotgun (WGS) entry which is preliminary data.</text>
</comment>
<dbReference type="Pfam" id="PF19124">
    <property type="entry name" value="DUF5808"/>
    <property type="match status" value="1"/>
</dbReference>
<gene>
    <name evidence="4" type="ORF">LK09_17795</name>
</gene>
<dbReference type="PANTHER" id="PTHR37810">
    <property type="entry name" value="IMMUNITY PROTEIN SDPI"/>
    <property type="match status" value="1"/>
</dbReference>
<evidence type="ECO:0000259" key="3">
    <source>
        <dbReference type="Pfam" id="PF19124"/>
    </source>
</evidence>
<protein>
    <recommendedName>
        <fullName evidence="6">DUF1648 domain-containing protein</fullName>
    </recommendedName>
</protein>
<name>A0A0B1ZYQ3_9MICO</name>
<dbReference type="EMBL" id="JTDK01000018">
    <property type="protein sequence ID" value="KHK95871.1"/>
    <property type="molecule type" value="Genomic_DNA"/>
</dbReference>
<evidence type="ECO:0000259" key="2">
    <source>
        <dbReference type="Pfam" id="PF07853"/>
    </source>
</evidence>
<feature type="domain" description="DUF1648" evidence="2">
    <location>
        <begin position="2"/>
        <end position="38"/>
    </location>
</feature>
<evidence type="ECO:0008006" key="6">
    <source>
        <dbReference type="Google" id="ProtNLM"/>
    </source>
</evidence>
<dbReference type="PANTHER" id="PTHR37810:SF5">
    <property type="entry name" value="IMMUNITY PROTEIN SDPI"/>
    <property type="match status" value="1"/>
</dbReference>
<organism evidence="4 5">
    <name type="scientific">Microbacterium mangrovi</name>
    <dbReference type="NCBI Taxonomy" id="1348253"/>
    <lineage>
        <taxon>Bacteria</taxon>
        <taxon>Bacillati</taxon>
        <taxon>Actinomycetota</taxon>
        <taxon>Actinomycetes</taxon>
        <taxon>Micrococcales</taxon>
        <taxon>Microbacteriaceae</taxon>
        <taxon>Microbacterium</taxon>
    </lineage>
</organism>
<keyword evidence="5" id="KW-1185">Reference proteome</keyword>
<evidence type="ECO:0000256" key="1">
    <source>
        <dbReference type="SAM" id="Phobius"/>
    </source>
</evidence>
<keyword evidence="1" id="KW-1133">Transmembrane helix</keyword>
<feature type="transmembrane region" description="Helical" evidence="1">
    <location>
        <begin position="191"/>
        <end position="211"/>
    </location>
</feature>
<dbReference type="Pfam" id="PF07853">
    <property type="entry name" value="DUF1648"/>
    <property type="match status" value="1"/>
</dbReference>
<dbReference type="InterPro" id="IPR012867">
    <property type="entry name" value="DUF1648"/>
</dbReference>
<dbReference type="STRING" id="1348253.LK09_17795"/>
<dbReference type="Proteomes" id="UP000031030">
    <property type="component" value="Unassembled WGS sequence"/>
</dbReference>
<feature type="transmembrane region" description="Helical" evidence="1">
    <location>
        <begin position="33"/>
        <end position="53"/>
    </location>
</feature>